<dbReference type="InterPro" id="IPR032806">
    <property type="entry name" value="YbfD_N"/>
</dbReference>
<evidence type="ECO:0000313" key="2">
    <source>
        <dbReference type="EMBL" id="MBT0964220.1"/>
    </source>
</evidence>
<dbReference type="RefSeq" id="WP_214364137.1">
    <property type="nucleotide sequence ID" value="NZ_JAEKFT010000075.1"/>
</dbReference>
<organism evidence="2 3">
    <name type="scientific">Denitromonas iodatirespirans</name>
    <dbReference type="NCBI Taxonomy" id="2795389"/>
    <lineage>
        <taxon>Bacteria</taxon>
        <taxon>Pseudomonadati</taxon>
        <taxon>Pseudomonadota</taxon>
        <taxon>Betaproteobacteria</taxon>
        <taxon>Rhodocyclales</taxon>
        <taxon>Zoogloeaceae</taxon>
        <taxon>Denitromonas</taxon>
    </lineage>
</organism>
<reference evidence="3" key="1">
    <citation type="journal article" date="2022" name="ISME J.">
        <title>Genetic and phylogenetic analysis of dissimilatory iodate-reducing bacteria identifies potential niches across the world's oceans.</title>
        <authorList>
            <person name="Reyes-Umana V."/>
            <person name="Henning Z."/>
            <person name="Lee K."/>
            <person name="Barnum T.P."/>
            <person name="Coates J.D."/>
        </authorList>
    </citation>
    <scope>NUCLEOTIDE SEQUENCE [LARGE SCALE GENOMIC DNA]</scope>
    <source>
        <strain evidence="3">IR12</strain>
    </source>
</reference>
<evidence type="ECO:0000259" key="1">
    <source>
        <dbReference type="Pfam" id="PF13808"/>
    </source>
</evidence>
<protein>
    <submittedName>
        <fullName evidence="2">Transposase family protein</fullName>
    </submittedName>
</protein>
<comment type="caution">
    <text evidence="2">The sequence shown here is derived from an EMBL/GenBank/DDBJ whole genome shotgun (WGS) entry which is preliminary data.</text>
</comment>
<evidence type="ECO:0000313" key="3">
    <source>
        <dbReference type="Proteomes" id="UP000694660"/>
    </source>
</evidence>
<dbReference type="Proteomes" id="UP000694660">
    <property type="component" value="Unassembled WGS sequence"/>
</dbReference>
<keyword evidence="3" id="KW-1185">Reference proteome</keyword>
<feature type="domain" description="H repeat-associated protein N-terminal" evidence="1">
    <location>
        <begin position="11"/>
        <end position="44"/>
    </location>
</feature>
<gene>
    <name evidence="2" type="ORF">I8J34_23865</name>
</gene>
<sequence length="44" mass="4930">MEADKLMALVEVFEGLEDWRNAQQTRHRLDELLTVAVCAVLSGA</sequence>
<accession>A0A944DDH8</accession>
<proteinExistence type="predicted"/>
<dbReference type="EMBL" id="JAEKFT010000075">
    <property type="protein sequence ID" value="MBT0964220.1"/>
    <property type="molecule type" value="Genomic_DNA"/>
</dbReference>
<name>A0A944DDH8_DENI1</name>
<feature type="non-terminal residue" evidence="2">
    <location>
        <position position="44"/>
    </location>
</feature>
<dbReference type="Pfam" id="PF13808">
    <property type="entry name" value="DDE_Tnp_1_assoc"/>
    <property type="match status" value="1"/>
</dbReference>
<dbReference type="AlphaFoldDB" id="A0A944DDH8"/>